<feature type="domain" description="DUF5979" evidence="3">
    <location>
        <begin position="1400"/>
        <end position="1501"/>
    </location>
</feature>
<feature type="domain" description="DUF5979" evidence="3">
    <location>
        <begin position="1293"/>
        <end position="1395"/>
    </location>
</feature>
<feature type="region of interest" description="Disordered" evidence="1">
    <location>
        <begin position="1"/>
        <end position="21"/>
    </location>
</feature>
<reference evidence="4 5" key="1">
    <citation type="submission" date="2011-05" db="EMBL/GenBank/DDBJ databases">
        <title>Whole genome sequence of Microlunatus phosphovorus NM-1.</title>
        <authorList>
            <person name="Hosoyama A."/>
            <person name="Sasaki K."/>
            <person name="Harada T."/>
            <person name="Igarashi R."/>
            <person name="Kawakoshi A."/>
            <person name="Sasagawa M."/>
            <person name="Fukada J."/>
            <person name="Nakamura S."/>
            <person name="Katano Y."/>
            <person name="Hanada S."/>
            <person name="Kamagata Y."/>
            <person name="Nakamura N."/>
            <person name="Yamazaki S."/>
            <person name="Fujita N."/>
        </authorList>
    </citation>
    <scope>NUCLEOTIDE SEQUENCE [LARGE SCALE GENOMIC DNA]</scope>
    <source>
        <strain evidence="5">ATCC 700054 / DSM 10555 / JCM 9379 / NBRC 101784 / NCIMB 13414 / VKM Ac-1990 / NM-1</strain>
    </source>
</reference>
<keyword evidence="2" id="KW-0472">Membrane</keyword>
<dbReference type="STRING" id="1032480.MLP_50290"/>
<keyword evidence="5" id="KW-1185">Reference proteome</keyword>
<feature type="domain" description="DUF5979" evidence="3">
    <location>
        <begin position="1065"/>
        <end position="1160"/>
    </location>
</feature>
<proteinExistence type="predicted"/>
<feature type="domain" description="DUF5979" evidence="3">
    <location>
        <begin position="1166"/>
        <end position="1288"/>
    </location>
</feature>
<feature type="region of interest" description="Disordered" evidence="1">
    <location>
        <begin position="1230"/>
        <end position="1258"/>
    </location>
</feature>
<feature type="region of interest" description="Disordered" evidence="1">
    <location>
        <begin position="172"/>
        <end position="192"/>
    </location>
</feature>
<dbReference type="OrthoDB" id="3727282at2"/>
<name>F5XH35_MICPN</name>
<evidence type="ECO:0000256" key="2">
    <source>
        <dbReference type="SAM" id="Phobius"/>
    </source>
</evidence>
<feature type="region of interest" description="Disordered" evidence="1">
    <location>
        <begin position="463"/>
        <end position="482"/>
    </location>
</feature>
<feature type="compositionally biased region" description="Low complexity" evidence="1">
    <location>
        <begin position="1243"/>
        <end position="1255"/>
    </location>
</feature>
<organism evidence="4 5">
    <name type="scientific">Microlunatus phosphovorus (strain ATCC 700054 / DSM 10555 / JCM 9379 / NBRC 101784 / NCIMB 13414 / VKM Ac-1990 / NM-1)</name>
    <dbReference type="NCBI Taxonomy" id="1032480"/>
    <lineage>
        <taxon>Bacteria</taxon>
        <taxon>Bacillati</taxon>
        <taxon>Actinomycetota</taxon>
        <taxon>Actinomycetes</taxon>
        <taxon>Propionibacteriales</taxon>
        <taxon>Propionibacteriaceae</taxon>
        <taxon>Microlunatus</taxon>
    </lineage>
</organism>
<keyword evidence="2" id="KW-1133">Transmembrane helix</keyword>
<evidence type="ECO:0000313" key="5">
    <source>
        <dbReference type="Proteomes" id="UP000007947"/>
    </source>
</evidence>
<feature type="region of interest" description="Disordered" evidence="1">
    <location>
        <begin position="1498"/>
        <end position="1520"/>
    </location>
</feature>
<feature type="region of interest" description="Disordered" evidence="1">
    <location>
        <begin position="601"/>
        <end position="630"/>
    </location>
</feature>
<gene>
    <name evidence="4" type="ordered locus">MLP_50290</name>
</gene>
<dbReference type="KEGG" id="mph:MLP_50290"/>
<dbReference type="HOGENOM" id="CLU_246398_0_0_11"/>
<dbReference type="eggNOG" id="ENOG502ZA7C">
    <property type="taxonomic scope" value="Bacteria"/>
</dbReference>
<dbReference type="RefSeq" id="WP_013865857.1">
    <property type="nucleotide sequence ID" value="NC_015635.1"/>
</dbReference>
<protein>
    <recommendedName>
        <fullName evidence="3">DUF5979 domain-containing protein</fullName>
    </recommendedName>
</protein>
<dbReference type="Gene3D" id="2.60.40.1140">
    <property type="entry name" value="Collagen-binding surface protein Cna, B-type domain"/>
    <property type="match status" value="3"/>
</dbReference>
<dbReference type="EMBL" id="AP012204">
    <property type="protein sequence ID" value="BAK38043.1"/>
    <property type="molecule type" value="Genomic_DNA"/>
</dbReference>
<dbReference type="Pfam" id="PF19407">
    <property type="entry name" value="DUF5979"/>
    <property type="match status" value="4"/>
</dbReference>
<dbReference type="InterPro" id="IPR046022">
    <property type="entry name" value="DUF5979"/>
</dbReference>
<dbReference type="NCBIfam" id="TIGR01451">
    <property type="entry name" value="B_ant_repeat"/>
    <property type="match status" value="1"/>
</dbReference>
<evidence type="ECO:0000313" key="4">
    <source>
        <dbReference type="EMBL" id="BAK38043.1"/>
    </source>
</evidence>
<evidence type="ECO:0000256" key="1">
    <source>
        <dbReference type="SAM" id="MobiDB-lite"/>
    </source>
</evidence>
<dbReference type="InterPro" id="IPR047589">
    <property type="entry name" value="DUF11_rpt"/>
</dbReference>
<sequence>MCQLGASTPAPGVDDASAAQESPDCPVIELIDPDPGNADFIEKDWDSPKLVGERSQNEHGASLRWSTSGATGIDQMRIYDVPDPTPLPGSVYDSFDLVRIDPITATMDPLLTYDRVAGIQLFSRSANDWVAAPNDPCPAACDGTFPGYTLTAEQRADVIGFALVFEESPTRADRIGGNPTAPQVGSGVARSSGNNRTIHPVFQLRDELRSNADVPVVADQVYNVGDDEGEVRNDVSAQLWVDGDLYYTERDSDIITITPVPVTADITKDWDGGPLGVPAPGTAVFPDEYPTGRVTIDAHNTTPRKVDRLTIREPAGGTSPFDQFNLRAFTQITAPADIGATEVVITLERQGGATEDLTRDQALAATEAELSDVIGFTIVYTGRIDADAHALVGFDTRLRQTNRETDAAVTAPATVPNVATVLVEDLIDYPDVDPQSQGDADDASITLVDAGIDLEVTKTIDPATQTEPDRSPVTVRLTGQPEGPSRTNWMEIVDEDYTFFNQYDFVGFGSFSFTAPIDRVQVDAYVGGTFEAAGDTVSRVGGSWVNGEPGSTLVLPDGVTPDEVIGLRFTFTKADGTIWENPATPTQAIEFQVERRETLRSGGPVLSDLTGNAPAPGEENPGEASDTIQGENRAADTIDGEPLTAHDEATDTIVYQHANNAVLVTKAPDGAHSPGTNIPYTLTFTNTGDVPITNPVITDHIPSDGDGPLLVLDPSRDQPGTGYTYALTGAAAPDPANGPAMPTDPAEITVREEADAIQFTFPEGTVLEVDQTYTITLPLQFRPGLAGGTEVTNTTGITGDRPWDECEASLDDESGECQASSTVTPVTAGSLSGQKSVKAADDDDLGVLNTRNLPDPGCVPDSDGFYRNGCTPITKPGSDEIWRMTFTNTGNLPQDRVYAIDRLPIPGDTGVITGERGSQWRPIPKAIHYGGVAKGSVSEVRIYYDTDEELCTDDLQLGEECPEGAWTLLATIPNPVVGGTVDLPANATAIKIEADFFDEGLFQPTGTVSVDLITTTPAQSPTAGPDTIAWNNVTVAARNLDGDTHTATPPTEGNKVGVALATGPLKIRKEVSGPAAQYAPASFALTVECTSVGEDVDLGDRAQVTITADETVTIEDLPWGSECTVSEDTAAAGDPEFSATTVTVVREDQTVPIVIATNIYPSASLVIRKTVEASAVDADGNPLTYGPFVFEVECSYLGQPVYATDYDPDRPMTAAFSSGESVTFSGLPAGASCTATETEDDGASSTTSTGTAGDADPITGTTVIGPLVLAADGENEPPTNEVAFVNIFDTGALTITKEITGPGAEAYGTGPFFVQLTCVDARDRRRVVFEGETQLGDGEPLSVTVENLYVDSICRVTETGTGGATSSTVSPAGPFRVTAESAEEPVQISVTNRFDVGSLRVVKKIVGDESQVGDDQLFWFALSCELTVDGEPVPIDLGDDAEFNLSIDGGLSQTFAGLPTGAVCTVTETDNGGADNSIVQPEQVTIGNATTVDVLATNTFDPPPTPDTPSTPSDRSPLADTGGPSRIILLAGLVLILVGGALLVARRRQS</sequence>
<accession>F5XH35</accession>
<keyword evidence="2" id="KW-0812">Transmembrane</keyword>
<evidence type="ECO:0000259" key="3">
    <source>
        <dbReference type="Pfam" id="PF19407"/>
    </source>
</evidence>
<feature type="transmembrane region" description="Helical" evidence="2">
    <location>
        <begin position="1527"/>
        <end position="1545"/>
    </location>
</feature>
<dbReference type="Proteomes" id="UP000007947">
    <property type="component" value="Chromosome"/>
</dbReference>